<protein>
    <submittedName>
        <fullName evidence="1">Uncharacterized protein</fullName>
    </submittedName>
</protein>
<comment type="caution">
    <text evidence="1">The sequence shown here is derived from an EMBL/GenBank/DDBJ whole genome shotgun (WGS) entry which is preliminary data.</text>
</comment>
<gene>
    <name evidence="1" type="ORF">H5410_061519</name>
</gene>
<reference evidence="1 2" key="1">
    <citation type="submission" date="2020-09" db="EMBL/GenBank/DDBJ databases">
        <title>De no assembly of potato wild relative species, Solanum commersonii.</title>
        <authorList>
            <person name="Cho K."/>
        </authorList>
    </citation>
    <scope>NUCLEOTIDE SEQUENCE [LARGE SCALE GENOMIC DNA]</scope>
    <source>
        <strain evidence="1">LZ3.2</strain>
        <tissue evidence="1">Leaf</tissue>
    </source>
</reference>
<dbReference type="AlphaFoldDB" id="A0A9J5W899"/>
<proteinExistence type="predicted"/>
<accession>A0A9J5W899</accession>
<dbReference type="EMBL" id="JACXVP010000012">
    <property type="protein sequence ID" value="KAG5571753.1"/>
    <property type="molecule type" value="Genomic_DNA"/>
</dbReference>
<sequence length="97" mass="11146">MIVVMGAMDVNMMVIMGAMMIAMIKSRMGMRATIPKENMRKMLNIALMAKIKKKALMVVPMMMWEHVRGLTLTPRVKMVPMMMPKHVTLPTPRMKVR</sequence>
<organism evidence="1 2">
    <name type="scientific">Solanum commersonii</name>
    <name type="common">Commerson's wild potato</name>
    <name type="synonym">Commerson's nightshade</name>
    <dbReference type="NCBI Taxonomy" id="4109"/>
    <lineage>
        <taxon>Eukaryota</taxon>
        <taxon>Viridiplantae</taxon>
        <taxon>Streptophyta</taxon>
        <taxon>Embryophyta</taxon>
        <taxon>Tracheophyta</taxon>
        <taxon>Spermatophyta</taxon>
        <taxon>Magnoliopsida</taxon>
        <taxon>eudicotyledons</taxon>
        <taxon>Gunneridae</taxon>
        <taxon>Pentapetalae</taxon>
        <taxon>asterids</taxon>
        <taxon>lamiids</taxon>
        <taxon>Solanales</taxon>
        <taxon>Solanaceae</taxon>
        <taxon>Solanoideae</taxon>
        <taxon>Solaneae</taxon>
        <taxon>Solanum</taxon>
    </lineage>
</organism>
<dbReference type="Proteomes" id="UP000824120">
    <property type="component" value="Chromosome 12"/>
</dbReference>
<evidence type="ECO:0000313" key="2">
    <source>
        <dbReference type="Proteomes" id="UP000824120"/>
    </source>
</evidence>
<name>A0A9J5W899_SOLCO</name>
<keyword evidence="2" id="KW-1185">Reference proteome</keyword>
<evidence type="ECO:0000313" key="1">
    <source>
        <dbReference type="EMBL" id="KAG5571753.1"/>
    </source>
</evidence>